<evidence type="ECO:0000313" key="3">
    <source>
        <dbReference type="Proteomes" id="UP000219215"/>
    </source>
</evidence>
<dbReference type="AlphaFoldDB" id="A0A2C8F5F1"/>
<dbReference type="GO" id="GO:0008641">
    <property type="term" value="F:ubiquitin-like modifier activating enzyme activity"/>
    <property type="evidence" value="ECO:0007669"/>
    <property type="project" value="InterPro"/>
</dbReference>
<dbReference type="PANTHER" id="PTHR43267">
    <property type="entry name" value="TRNA THREONYLCARBAMOYLADENOSINE DEHYDRATASE"/>
    <property type="match status" value="1"/>
</dbReference>
<accession>A0A2C8F5F1</accession>
<dbReference type="Proteomes" id="UP000219215">
    <property type="component" value="Chromosome DPRO"/>
</dbReference>
<dbReference type="SUPFAM" id="SSF69572">
    <property type="entry name" value="Activating enzymes of the ubiquitin-like proteins"/>
    <property type="match status" value="1"/>
</dbReference>
<dbReference type="GO" id="GO:0061504">
    <property type="term" value="P:cyclic threonylcarbamoyladenosine biosynthetic process"/>
    <property type="evidence" value="ECO:0007669"/>
    <property type="project" value="TreeGrafter"/>
</dbReference>
<dbReference type="Gene3D" id="3.40.50.720">
    <property type="entry name" value="NAD(P)-binding Rossmann-like Domain"/>
    <property type="match status" value="1"/>
</dbReference>
<name>A0A2C8F5F1_9BACT</name>
<feature type="domain" description="THIF-type NAD/FAD binding fold" evidence="1">
    <location>
        <begin position="60"/>
        <end position="278"/>
    </location>
</feature>
<evidence type="ECO:0000313" key="2">
    <source>
        <dbReference type="EMBL" id="SOB57049.1"/>
    </source>
</evidence>
<dbReference type="PANTHER" id="PTHR43267:SF1">
    <property type="entry name" value="TRNA THREONYLCARBAMOYLADENOSINE DEHYDRATASE"/>
    <property type="match status" value="1"/>
</dbReference>
<dbReference type="InterPro" id="IPR045886">
    <property type="entry name" value="ThiF/MoeB/HesA"/>
</dbReference>
<keyword evidence="3" id="KW-1185">Reference proteome</keyword>
<dbReference type="KEGG" id="pprf:DPRO_0170"/>
<dbReference type="Pfam" id="PF00899">
    <property type="entry name" value="ThiF"/>
    <property type="match status" value="1"/>
</dbReference>
<dbReference type="InterPro" id="IPR000594">
    <property type="entry name" value="ThiF_NAD_FAD-bd"/>
</dbReference>
<proteinExistence type="predicted"/>
<dbReference type="RefSeq" id="WP_232005663.1">
    <property type="nucleotide sequence ID" value="NZ_LT907975.1"/>
</dbReference>
<dbReference type="EMBL" id="LT907975">
    <property type="protein sequence ID" value="SOB57049.1"/>
    <property type="molecule type" value="Genomic_DNA"/>
</dbReference>
<organism evidence="2 3">
    <name type="scientific">Pseudodesulfovibrio profundus</name>
    <dbReference type="NCBI Taxonomy" id="57320"/>
    <lineage>
        <taxon>Bacteria</taxon>
        <taxon>Pseudomonadati</taxon>
        <taxon>Thermodesulfobacteriota</taxon>
        <taxon>Desulfovibrionia</taxon>
        <taxon>Desulfovibrionales</taxon>
        <taxon>Desulfovibrionaceae</taxon>
    </lineage>
</organism>
<reference evidence="3" key="1">
    <citation type="submission" date="2017-09" db="EMBL/GenBank/DDBJ databases">
        <authorList>
            <person name="Regsiter A."/>
            <person name="William W."/>
        </authorList>
    </citation>
    <scope>NUCLEOTIDE SEQUENCE [LARGE SCALE GENOMIC DNA]</scope>
    <source>
        <strain evidence="3">500-1</strain>
    </source>
</reference>
<sequence length="279" mass="29129">MSSDMAEAIRGKAEPTELPAGSPGLFISLNHIASIALAHDVPGWKVEREALINGIIPKRYLRSMNSITANDQLKLLDSSIAQVGLGGLGGTLLEILLRTGIGRIRTADGDSFEESNLNRQALSTVHSLGAHKASAAINRAAEINPSVECEIATQFLDATSLPTFVKGADLVIDALGGLETRLTLQRSAAEANIPMVTGALAGWTGYVGVVQPGQTGPADIMGSDNAAEVILGCPAPAVSLFASLMACEAIKILTGHTSSLESSMLIVDLHSHTFEKVQL</sequence>
<evidence type="ECO:0000259" key="1">
    <source>
        <dbReference type="Pfam" id="PF00899"/>
    </source>
</evidence>
<dbReference type="InterPro" id="IPR035985">
    <property type="entry name" value="Ubiquitin-activating_enz"/>
</dbReference>
<protein>
    <submittedName>
        <fullName evidence="2">UBA/THIF-type NAD/FAD binding protein</fullName>
    </submittedName>
</protein>
<gene>
    <name evidence="2" type="ORF">DPRO_0170</name>
</gene>
<dbReference type="GO" id="GO:0061503">
    <property type="term" value="F:tRNA threonylcarbamoyladenosine dehydratase"/>
    <property type="evidence" value="ECO:0007669"/>
    <property type="project" value="TreeGrafter"/>
</dbReference>